<name>A0A7W8N597_9BACT</name>
<evidence type="ECO:0000313" key="2">
    <source>
        <dbReference type="Proteomes" id="UP000569092"/>
    </source>
</evidence>
<protein>
    <submittedName>
        <fullName evidence="1">Uncharacterized protein</fullName>
    </submittedName>
</protein>
<dbReference type="Proteomes" id="UP000569092">
    <property type="component" value="Unassembled WGS sequence"/>
</dbReference>
<gene>
    <name evidence="1" type="ORF">HDF10_001735</name>
</gene>
<evidence type="ECO:0000313" key="1">
    <source>
        <dbReference type="EMBL" id="MBB5343760.1"/>
    </source>
</evidence>
<reference evidence="1 2" key="1">
    <citation type="submission" date="2020-08" db="EMBL/GenBank/DDBJ databases">
        <title>Genomic Encyclopedia of Type Strains, Phase IV (KMG-V): Genome sequencing to study the core and pangenomes of soil and plant-associated prokaryotes.</title>
        <authorList>
            <person name="Whitman W."/>
        </authorList>
    </citation>
    <scope>NUCLEOTIDE SEQUENCE [LARGE SCALE GENOMIC DNA]</scope>
    <source>
        <strain evidence="1 2">M8US30</strain>
    </source>
</reference>
<comment type="caution">
    <text evidence="1">The sequence shown here is derived from an EMBL/GenBank/DDBJ whole genome shotgun (WGS) entry which is preliminary data.</text>
</comment>
<dbReference type="EMBL" id="JACHDZ010000002">
    <property type="protein sequence ID" value="MBB5343760.1"/>
    <property type="molecule type" value="Genomic_DNA"/>
</dbReference>
<dbReference type="AlphaFoldDB" id="A0A7W8N597"/>
<organism evidence="1 2">
    <name type="scientific">Tunturiibacter lichenicola</name>
    <dbReference type="NCBI Taxonomy" id="2051959"/>
    <lineage>
        <taxon>Bacteria</taxon>
        <taxon>Pseudomonadati</taxon>
        <taxon>Acidobacteriota</taxon>
        <taxon>Terriglobia</taxon>
        <taxon>Terriglobales</taxon>
        <taxon>Acidobacteriaceae</taxon>
        <taxon>Tunturiibacter</taxon>
    </lineage>
</organism>
<proteinExistence type="predicted"/>
<sequence>MTMTKTITELPLTTNKHLIRWVEKMAELT</sequence>
<accession>A0A7W8N597</accession>